<organism evidence="1">
    <name type="scientific">marine sediment metagenome</name>
    <dbReference type="NCBI Taxonomy" id="412755"/>
    <lineage>
        <taxon>unclassified sequences</taxon>
        <taxon>metagenomes</taxon>
        <taxon>ecological metagenomes</taxon>
    </lineage>
</organism>
<sequence length="64" mass="7465">MSEDQVKKAIKLAKDIQRLRDDKRMYGNFRVQTETLTGLPVTCPFDPPKEEWSREAQYIHIGGK</sequence>
<name>A0A0F9A9D9_9ZZZZ</name>
<gene>
    <name evidence="1" type="ORF">LCGC14_2876720</name>
</gene>
<comment type="caution">
    <text evidence="1">The sequence shown here is derived from an EMBL/GenBank/DDBJ whole genome shotgun (WGS) entry which is preliminary data.</text>
</comment>
<protein>
    <submittedName>
        <fullName evidence="1">Uncharacterized protein</fullName>
    </submittedName>
</protein>
<evidence type="ECO:0000313" key="1">
    <source>
        <dbReference type="EMBL" id="KKK75139.1"/>
    </source>
</evidence>
<accession>A0A0F9A9D9</accession>
<feature type="non-terminal residue" evidence="1">
    <location>
        <position position="64"/>
    </location>
</feature>
<reference evidence="1" key="1">
    <citation type="journal article" date="2015" name="Nature">
        <title>Complex archaea that bridge the gap between prokaryotes and eukaryotes.</title>
        <authorList>
            <person name="Spang A."/>
            <person name="Saw J.H."/>
            <person name="Jorgensen S.L."/>
            <person name="Zaremba-Niedzwiedzka K."/>
            <person name="Martijn J."/>
            <person name="Lind A.E."/>
            <person name="van Eijk R."/>
            <person name="Schleper C."/>
            <person name="Guy L."/>
            <person name="Ettema T.J."/>
        </authorList>
    </citation>
    <scope>NUCLEOTIDE SEQUENCE</scope>
</reference>
<dbReference type="EMBL" id="LAZR01055998">
    <property type="protein sequence ID" value="KKK75139.1"/>
    <property type="molecule type" value="Genomic_DNA"/>
</dbReference>
<proteinExistence type="predicted"/>
<dbReference type="AlphaFoldDB" id="A0A0F9A9D9"/>